<sequence length="597" mass="67496">MLRHNPSNSANNSPRITHRLEGGHVPSIREDLAARLRAVGIKLTPTQLRLAAIYAVTLLLILSSILMASTVMSKPSSPRNSHGSSDREAVIARENIKLLYTASTGIGLTNMLFAAKAKAVAAGTHKRVLVAFNFVGEELKTMGQRHLMRLAYKNGTDDADVLFVVRDPKNNVEDRILTTEQTNHHDLFSLGQTYYERFHEHGEGKSGLLFPQTVVKHLGRELPHYDFIVLTDINTIINLENLVSQLENWDSSSLVYGIHEKSGTAILSVNLTTSLPYPLGLADQKLANIAKKVLDAKIKSLDNNLVESCDRMDGPQTAVIIQGCDSFTKKYNAFKAIQYIDTKVEFSADKVNKFLPQPPFEPKSILFGVFSYFNDIPTLRRHILRFGYSTIQRASQRSIDLRFVMAVPGNEYEKFLILEEQARYGDILLIDTPESMNDGKSYRYVEQVWQHMVNGSLPQYDFIFKVDEDAYMNLRGIAANLAEYDPQESLYFGRGLLPEKKFFFGMIYGFSNELAKRIAALNPKPDEIKGPEDQMMGDIVDKANNETEKITWNLLDLPDVSTAFSLPRTKESMGMHRLKDYVDIWNEIVHYEILYSL</sequence>
<evidence type="ECO:0000256" key="1">
    <source>
        <dbReference type="ARBA" id="ARBA00004323"/>
    </source>
</evidence>
<reference evidence="12 13" key="1">
    <citation type="submission" date="2016-07" db="EMBL/GenBank/DDBJ databases">
        <title>Pervasive Adenine N6-methylation of Active Genes in Fungi.</title>
        <authorList>
            <consortium name="DOE Joint Genome Institute"/>
            <person name="Mondo S.J."/>
            <person name="Dannebaum R.O."/>
            <person name="Kuo R.C."/>
            <person name="Labutti K."/>
            <person name="Haridas S."/>
            <person name="Kuo A."/>
            <person name="Salamov A."/>
            <person name="Ahrendt S.R."/>
            <person name="Lipzen A."/>
            <person name="Sullivan W."/>
            <person name="Andreopoulos W.B."/>
            <person name="Clum A."/>
            <person name="Lindquist E."/>
            <person name="Daum C."/>
            <person name="Ramamoorthy G.K."/>
            <person name="Gryganskyi A."/>
            <person name="Culley D."/>
            <person name="Magnuson J.K."/>
            <person name="James T.Y."/>
            <person name="O'Malley M.A."/>
            <person name="Stajich J.E."/>
            <person name="Spatafora J.W."/>
            <person name="Visel A."/>
            <person name="Grigoriev I.V."/>
        </authorList>
    </citation>
    <scope>NUCLEOTIDE SEQUENCE [LARGE SCALE GENOMIC DNA]</scope>
    <source>
        <strain evidence="12 13">JEL800</strain>
    </source>
</reference>
<keyword evidence="8" id="KW-0333">Golgi apparatus</keyword>
<evidence type="ECO:0000256" key="6">
    <source>
        <dbReference type="ARBA" id="ARBA00022968"/>
    </source>
</evidence>
<evidence type="ECO:0000256" key="7">
    <source>
        <dbReference type="ARBA" id="ARBA00022989"/>
    </source>
</evidence>
<gene>
    <name evidence="12" type="ORF">BCR33DRAFT_851646</name>
</gene>
<organism evidence="12 13">
    <name type="scientific">Rhizoclosmatium globosum</name>
    <dbReference type="NCBI Taxonomy" id="329046"/>
    <lineage>
        <taxon>Eukaryota</taxon>
        <taxon>Fungi</taxon>
        <taxon>Fungi incertae sedis</taxon>
        <taxon>Chytridiomycota</taxon>
        <taxon>Chytridiomycota incertae sedis</taxon>
        <taxon>Chytridiomycetes</taxon>
        <taxon>Chytridiales</taxon>
        <taxon>Chytriomycetaceae</taxon>
        <taxon>Rhizoclosmatium</taxon>
    </lineage>
</organism>
<dbReference type="OrthoDB" id="2139606at2759"/>
<feature type="region of interest" description="Disordered" evidence="10">
    <location>
        <begin position="1"/>
        <end position="22"/>
    </location>
</feature>
<evidence type="ECO:0000313" key="12">
    <source>
        <dbReference type="EMBL" id="ORY42602.1"/>
    </source>
</evidence>
<evidence type="ECO:0000256" key="5">
    <source>
        <dbReference type="ARBA" id="ARBA00022692"/>
    </source>
</evidence>
<keyword evidence="6" id="KW-0735">Signal-anchor</keyword>
<feature type="transmembrane region" description="Helical" evidence="11">
    <location>
        <begin position="51"/>
        <end position="72"/>
    </location>
</feature>
<dbReference type="InterPro" id="IPR002659">
    <property type="entry name" value="Glyco_trans_31"/>
</dbReference>
<evidence type="ECO:0000256" key="2">
    <source>
        <dbReference type="ARBA" id="ARBA00008661"/>
    </source>
</evidence>
<keyword evidence="9 11" id="KW-0472">Membrane</keyword>
<name>A0A1Y2C6D3_9FUNG</name>
<dbReference type="GO" id="GO:0000139">
    <property type="term" value="C:Golgi membrane"/>
    <property type="evidence" value="ECO:0007669"/>
    <property type="project" value="UniProtKB-SubCell"/>
</dbReference>
<evidence type="ECO:0000256" key="9">
    <source>
        <dbReference type="ARBA" id="ARBA00023136"/>
    </source>
</evidence>
<evidence type="ECO:0000256" key="10">
    <source>
        <dbReference type="SAM" id="MobiDB-lite"/>
    </source>
</evidence>
<dbReference type="PANTHER" id="PTHR11214">
    <property type="entry name" value="BETA-1,3-N-ACETYLGLUCOSAMINYLTRANSFERASE"/>
    <property type="match status" value="1"/>
</dbReference>
<keyword evidence="3" id="KW-0328">Glycosyltransferase</keyword>
<evidence type="ECO:0000256" key="8">
    <source>
        <dbReference type="ARBA" id="ARBA00023034"/>
    </source>
</evidence>
<dbReference type="Pfam" id="PF01762">
    <property type="entry name" value="Galactosyl_T"/>
    <property type="match status" value="1"/>
</dbReference>
<evidence type="ECO:0008006" key="14">
    <source>
        <dbReference type="Google" id="ProtNLM"/>
    </source>
</evidence>
<accession>A0A1Y2C6D3</accession>
<dbReference type="STRING" id="329046.A0A1Y2C6D3"/>
<proteinExistence type="inferred from homology"/>
<dbReference type="Proteomes" id="UP000193642">
    <property type="component" value="Unassembled WGS sequence"/>
</dbReference>
<dbReference type="PANTHER" id="PTHR11214:SF351">
    <property type="entry name" value="BETA-1,3-GALACTOSYLTRANSFERASE PVG3"/>
    <property type="match status" value="1"/>
</dbReference>
<comment type="caution">
    <text evidence="12">The sequence shown here is derived from an EMBL/GenBank/DDBJ whole genome shotgun (WGS) entry which is preliminary data.</text>
</comment>
<dbReference type="Gene3D" id="3.90.550.50">
    <property type="match status" value="1"/>
</dbReference>
<evidence type="ECO:0000313" key="13">
    <source>
        <dbReference type="Proteomes" id="UP000193642"/>
    </source>
</evidence>
<comment type="similarity">
    <text evidence="2">Belongs to the glycosyltransferase 31 family.</text>
</comment>
<protein>
    <recommendedName>
        <fullName evidence="14">Hexosyltransferase</fullName>
    </recommendedName>
</protein>
<dbReference type="GO" id="GO:0016758">
    <property type="term" value="F:hexosyltransferase activity"/>
    <property type="evidence" value="ECO:0007669"/>
    <property type="project" value="InterPro"/>
</dbReference>
<keyword evidence="13" id="KW-1185">Reference proteome</keyword>
<dbReference type="EMBL" id="MCGO01000028">
    <property type="protein sequence ID" value="ORY42602.1"/>
    <property type="molecule type" value="Genomic_DNA"/>
</dbReference>
<evidence type="ECO:0000256" key="3">
    <source>
        <dbReference type="ARBA" id="ARBA00022676"/>
    </source>
</evidence>
<evidence type="ECO:0000256" key="4">
    <source>
        <dbReference type="ARBA" id="ARBA00022679"/>
    </source>
</evidence>
<keyword evidence="4" id="KW-0808">Transferase</keyword>
<keyword evidence="5 11" id="KW-0812">Transmembrane</keyword>
<keyword evidence="7 11" id="KW-1133">Transmembrane helix</keyword>
<dbReference type="AlphaFoldDB" id="A0A1Y2C6D3"/>
<comment type="subcellular location">
    <subcellularLocation>
        <location evidence="1">Golgi apparatus membrane</location>
        <topology evidence="1">Single-pass type II membrane protein</topology>
    </subcellularLocation>
</comment>
<evidence type="ECO:0000256" key="11">
    <source>
        <dbReference type="SAM" id="Phobius"/>
    </source>
</evidence>
<feature type="compositionally biased region" description="Polar residues" evidence="10">
    <location>
        <begin position="1"/>
        <end position="15"/>
    </location>
</feature>